<evidence type="ECO:0000256" key="6">
    <source>
        <dbReference type="ARBA" id="ARBA00022683"/>
    </source>
</evidence>
<accession>A0A1M4YFX5</accession>
<evidence type="ECO:0000256" key="5">
    <source>
        <dbReference type="ARBA" id="ARBA00022679"/>
    </source>
</evidence>
<gene>
    <name evidence="8" type="ORF">SAMN05443144_10549</name>
</gene>
<dbReference type="GO" id="GO:0016020">
    <property type="term" value="C:membrane"/>
    <property type="evidence" value="ECO:0007669"/>
    <property type="project" value="InterPro"/>
</dbReference>
<dbReference type="PROSITE" id="PS51094">
    <property type="entry name" value="PTS_EIIA_TYPE_2"/>
    <property type="match status" value="1"/>
</dbReference>
<keyword evidence="6" id="KW-0598">Phosphotransferase system</keyword>
<dbReference type="OrthoDB" id="95460at2"/>
<keyword evidence="4" id="KW-0762">Sugar transport</keyword>
<dbReference type="InterPro" id="IPR016152">
    <property type="entry name" value="PTrfase/Anion_transptr"/>
</dbReference>
<evidence type="ECO:0000256" key="1">
    <source>
        <dbReference type="ARBA" id="ARBA00004496"/>
    </source>
</evidence>
<dbReference type="EMBL" id="FQUS01000005">
    <property type="protein sequence ID" value="SHF04422.1"/>
    <property type="molecule type" value="Genomic_DNA"/>
</dbReference>
<dbReference type="GO" id="GO:0005737">
    <property type="term" value="C:cytoplasm"/>
    <property type="evidence" value="ECO:0007669"/>
    <property type="project" value="UniProtKB-SubCell"/>
</dbReference>
<proteinExistence type="predicted"/>
<dbReference type="NCBIfam" id="TIGR00848">
    <property type="entry name" value="fruA"/>
    <property type="match status" value="1"/>
</dbReference>
<feature type="domain" description="PTS EIIA type-2" evidence="7">
    <location>
        <begin position="5"/>
        <end position="149"/>
    </location>
</feature>
<keyword evidence="5" id="KW-0808">Transferase</keyword>
<dbReference type="PANTHER" id="PTHR47738:SF1">
    <property type="entry name" value="NITROGEN REGULATORY PROTEIN"/>
    <property type="match status" value="1"/>
</dbReference>
<comment type="subcellular location">
    <subcellularLocation>
        <location evidence="1">Cytoplasm</location>
    </subcellularLocation>
</comment>
<dbReference type="InterPro" id="IPR004715">
    <property type="entry name" value="PTS_IIA_fruc"/>
</dbReference>
<evidence type="ECO:0000256" key="2">
    <source>
        <dbReference type="ARBA" id="ARBA00022448"/>
    </source>
</evidence>
<evidence type="ECO:0000313" key="8">
    <source>
        <dbReference type="EMBL" id="SHF04422.1"/>
    </source>
</evidence>
<keyword evidence="2" id="KW-0813">Transport</keyword>
<keyword evidence="9" id="KW-1185">Reference proteome</keyword>
<dbReference type="FunFam" id="3.40.930.10:FF:000009">
    <property type="entry name" value="PTS system, fructose specific IIABC component"/>
    <property type="match status" value="1"/>
</dbReference>
<dbReference type="SUPFAM" id="SSF55804">
    <property type="entry name" value="Phoshotransferase/anion transport protein"/>
    <property type="match status" value="1"/>
</dbReference>
<sequence>MNIFSLLETQTVLPNLEANNKAEILEKLVLSLQGQVSEEEAQKILEAVKERENIMSTGVGKGLAIPHAKTAVIEQTYAAFAVLKEPVEYNAVDNQPVSMVFLLVGPQSSNSMHIKMLSRISRLMNDSSFRNRLKECTTAEEIIEQFKKEEHVSFSG</sequence>
<dbReference type="STRING" id="1194090.SAMN05443144_10549"/>
<dbReference type="InterPro" id="IPR002178">
    <property type="entry name" value="PTS_EIIA_type-2_dom"/>
</dbReference>
<dbReference type="InterPro" id="IPR051541">
    <property type="entry name" value="PTS_SugarTrans_NitroReg"/>
</dbReference>
<dbReference type="Proteomes" id="UP000184041">
    <property type="component" value="Unassembled WGS sequence"/>
</dbReference>
<reference evidence="8 9" key="1">
    <citation type="submission" date="2016-11" db="EMBL/GenBank/DDBJ databases">
        <authorList>
            <person name="Jaros S."/>
            <person name="Januszkiewicz K."/>
            <person name="Wedrychowicz H."/>
        </authorList>
    </citation>
    <scope>NUCLEOTIDE SEQUENCE [LARGE SCALE GENOMIC DNA]</scope>
    <source>
        <strain evidence="8 9">DSM 21986</strain>
    </source>
</reference>
<keyword evidence="3" id="KW-0597">Phosphoprotein</keyword>
<evidence type="ECO:0000256" key="4">
    <source>
        <dbReference type="ARBA" id="ARBA00022597"/>
    </source>
</evidence>
<dbReference type="CDD" id="cd00211">
    <property type="entry name" value="PTS_IIA_fru"/>
    <property type="match status" value="1"/>
</dbReference>
<evidence type="ECO:0000313" key="9">
    <source>
        <dbReference type="Proteomes" id="UP000184041"/>
    </source>
</evidence>
<dbReference type="PROSITE" id="PS00372">
    <property type="entry name" value="PTS_EIIA_TYPE_2_HIS"/>
    <property type="match status" value="1"/>
</dbReference>
<dbReference type="GO" id="GO:0030295">
    <property type="term" value="F:protein kinase activator activity"/>
    <property type="evidence" value="ECO:0007669"/>
    <property type="project" value="TreeGrafter"/>
</dbReference>
<evidence type="ECO:0000259" key="7">
    <source>
        <dbReference type="PROSITE" id="PS51094"/>
    </source>
</evidence>
<name>A0A1M4YFX5_9BACT</name>
<protein>
    <submittedName>
        <fullName evidence="8">PTS system, fructose-specific IIA component</fullName>
    </submittedName>
</protein>
<dbReference type="PANTHER" id="PTHR47738">
    <property type="entry name" value="PTS SYSTEM FRUCTOSE-LIKE EIIA COMPONENT-RELATED"/>
    <property type="match status" value="1"/>
</dbReference>
<dbReference type="GO" id="GO:0008982">
    <property type="term" value="F:protein-N(PI)-phosphohistidine-sugar phosphotransferase activity"/>
    <property type="evidence" value="ECO:0007669"/>
    <property type="project" value="InterPro"/>
</dbReference>
<evidence type="ECO:0000256" key="3">
    <source>
        <dbReference type="ARBA" id="ARBA00022553"/>
    </source>
</evidence>
<dbReference type="GO" id="GO:0009401">
    <property type="term" value="P:phosphoenolpyruvate-dependent sugar phosphotransferase system"/>
    <property type="evidence" value="ECO:0007669"/>
    <property type="project" value="UniProtKB-KW"/>
</dbReference>
<dbReference type="RefSeq" id="WP_073060740.1">
    <property type="nucleotide sequence ID" value="NZ_FQUS01000005.1"/>
</dbReference>
<dbReference type="AlphaFoldDB" id="A0A1M4YFX5"/>
<dbReference type="Pfam" id="PF00359">
    <property type="entry name" value="PTS_EIIA_2"/>
    <property type="match status" value="1"/>
</dbReference>
<dbReference type="Gene3D" id="3.40.930.10">
    <property type="entry name" value="Mannitol-specific EII, Chain A"/>
    <property type="match status" value="1"/>
</dbReference>
<organism evidence="8 9">
    <name type="scientific">Fodinibius roseus</name>
    <dbReference type="NCBI Taxonomy" id="1194090"/>
    <lineage>
        <taxon>Bacteria</taxon>
        <taxon>Pseudomonadati</taxon>
        <taxon>Balneolota</taxon>
        <taxon>Balneolia</taxon>
        <taxon>Balneolales</taxon>
        <taxon>Balneolaceae</taxon>
        <taxon>Fodinibius</taxon>
    </lineage>
</organism>